<evidence type="ECO:0000256" key="1">
    <source>
        <dbReference type="ARBA" id="ARBA00022527"/>
    </source>
</evidence>
<dbReference type="EMBL" id="JAAGNN010000006">
    <property type="protein sequence ID" value="KAF4087599.1"/>
    <property type="molecule type" value="Genomic_DNA"/>
</dbReference>
<dbReference type="GO" id="GO:0005524">
    <property type="term" value="F:ATP binding"/>
    <property type="evidence" value="ECO:0007669"/>
    <property type="project" value="UniProtKB-KW"/>
</dbReference>
<dbReference type="PROSITE" id="PS50011">
    <property type="entry name" value="PROTEIN_KINASE_DOM"/>
    <property type="match status" value="1"/>
</dbReference>
<evidence type="ECO:0000256" key="5">
    <source>
        <dbReference type="ARBA" id="ARBA00022840"/>
    </source>
</evidence>
<protein>
    <recommendedName>
        <fullName evidence="6">Protein kinase domain-containing protein</fullName>
    </recommendedName>
</protein>
<keyword evidence="3" id="KW-0547">Nucleotide-binding</keyword>
<evidence type="ECO:0000256" key="2">
    <source>
        <dbReference type="ARBA" id="ARBA00022679"/>
    </source>
</evidence>
<dbReference type="Pfam" id="PF00069">
    <property type="entry name" value="Pkinase"/>
    <property type="match status" value="1"/>
</dbReference>
<dbReference type="InterPro" id="IPR011009">
    <property type="entry name" value="Kinase-like_dom_sf"/>
</dbReference>
<reference evidence="7 8" key="1">
    <citation type="submission" date="2020-02" db="EMBL/GenBank/DDBJ databases">
        <title>A chromosome-scale genome assembly of the black bullhead catfish (Ameiurus melas).</title>
        <authorList>
            <person name="Wen M."/>
            <person name="Zham M."/>
            <person name="Cabau C."/>
            <person name="Klopp C."/>
            <person name="Donnadieu C."/>
            <person name="Roques C."/>
            <person name="Bouchez O."/>
            <person name="Lampietro C."/>
            <person name="Jouanno E."/>
            <person name="Herpin A."/>
            <person name="Louis A."/>
            <person name="Berthelot C."/>
            <person name="Parey E."/>
            <person name="Roest-Crollius H."/>
            <person name="Braasch I."/>
            <person name="Postlethwait J."/>
            <person name="Robinson-Rechavi M."/>
            <person name="Echchiki A."/>
            <person name="Begum T."/>
            <person name="Montfort J."/>
            <person name="Schartl M."/>
            <person name="Bobe J."/>
            <person name="Guiguen Y."/>
        </authorList>
    </citation>
    <scope>NUCLEOTIDE SEQUENCE [LARGE SCALE GENOMIC DNA]</scope>
    <source>
        <strain evidence="7">M_S1</strain>
        <tissue evidence="7">Blood</tissue>
    </source>
</reference>
<keyword evidence="8" id="KW-1185">Reference proteome</keyword>
<gene>
    <name evidence="7" type="ORF">AMELA_G00072440</name>
</gene>
<dbReference type="Gene3D" id="1.10.510.10">
    <property type="entry name" value="Transferase(Phosphotransferase) domain 1"/>
    <property type="match status" value="1"/>
</dbReference>
<keyword evidence="2" id="KW-0808">Transferase</keyword>
<name>A0A7J6AZR0_AMEME</name>
<dbReference type="GO" id="GO:0035556">
    <property type="term" value="P:intracellular signal transduction"/>
    <property type="evidence" value="ECO:0007669"/>
    <property type="project" value="TreeGrafter"/>
</dbReference>
<evidence type="ECO:0000313" key="8">
    <source>
        <dbReference type="Proteomes" id="UP000593565"/>
    </source>
</evidence>
<dbReference type="GO" id="GO:0004674">
    <property type="term" value="F:protein serine/threonine kinase activity"/>
    <property type="evidence" value="ECO:0007669"/>
    <property type="project" value="UniProtKB-KW"/>
</dbReference>
<dbReference type="SUPFAM" id="SSF56112">
    <property type="entry name" value="Protein kinase-like (PK-like)"/>
    <property type="match status" value="1"/>
</dbReference>
<keyword evidence="4" id="KW-0418">Kinase</keyword>
<dbReference type="SMART" id="SM00220">
    <property type="entry name" value="S_TKc"/>
    <property type="match status" value="1"/>
</dbReference>
<dbReference type="InterPro" id="IPR000719">
    <property type="entry name" value="Prot_kinase_dom"/>
</dbReference>
<dbReference type="PANTHER" id="PTHR24342">
    <property type="entry name" value="SERINE/THREONINE-PROTEIN KINASE 17"/>
    <property type="match status" value="1"/>
</dbReference>
<dbReference type="GO" id="GO:0005634">
    <property type="term" value="C:nucleus"/>
    <property type="evidence" value="ECO:0007669"/>
    <property type="project" value="TreeGrafter"/>
</dbReference>
<keyword evidence="5" id="KW-0067">ATP-binding</keyword>
<organism evidence="7 8">
    <name type="scientific">Ameiurus melas</name>
    <name type="common">Black bullhead</name>
    <name type="synonym">Silurus melas</name>
    <dbReference type="NCBI Taxonomy" id="219545"/>
    <lineage>
        <taxon>Eukaryota</taxon>
        <taxon>Metazoa</taxon>
        <taxon>Chordata</taxon>
        <taxon>Craniata</taxon>
        <taxon>Vertebrata</taxon>
        <taxon>Euteleostomi</taxon>
        <taxon>Actinopterygii</taxon>
        <taxon>Neopterygii</taxon>
        <taxon>Teleostei</taxon>
        <taxon>Ostariophysi</taxon>
        <taxon>Siluriformes</taxon>
        <taxon>Ictaluridae</taxon>
        <taxon>Ameiurus</taxon>
    </lineage>
</organism>
<evidence type="ECO:0000259" key="6">
    <source>
        <dbReference type="PROSITE" id="PS50011"/>
    </source>
</evidence>
<dbReference type="AlphaFoldDB" id="A0A7J6AZR0"/>
<keyword evidence="1" id="KW-0723">Serine/threonine-protein kinase</keyword>
<evidence type="ECO:0000256" key="3">
    <source>
        <dbReference type="ARBA" id="ARBA00022741"/>
    </source>
</evidence>
<proteinExistence type="predicted"/>
<evidence type="ECO:0000256" key="4">
    <source>
        <dbReference type="ARBA" id="ARBA00022777"/>
    </source>
</evidence>
<dbReference type="GO" id="GO:0043065">
    <property type="term" value="P:positive regulation of apoptotic process"/>
    <property type="evidence" value="ECO:0007669"/>
    <property type="project" value="TreeGrafter"/>
</dbReference>
<comment type="caution">
    <text evidence="7">The sequence shown here is derived from an EMBL/GenBank/DDBJ whole genome shotgun (WGS) entry which is preliminary data.</text>
</comment>
<dbReference type="InterPro" id="IPR008271">
    <property type="entry name" value="Ser/Thr_kinase_AS"/>
</dbReference>
<accession>A0A7J6AZR0</accession>
<feature type="domain" description="Protein kinase" evidence="6">
    <location>
        <begin position="1"/>
        <end position="220"/>
    </location>
</feature>
<sequence length="267" mass="29909">MRREQVMRELNVLRCLQHPNVVGLLDTFETNTSYVLVLEMADQGRLLDYIVSWGNLTEEKVALYLRDILEALHYLHTCRIAHLDLKPENIVVEQASAHSVVKLTDFGDAMLLSSSPYIHPLVGSPEFSAPEVVLGEPVALTSDLWSVGVLAYVLLSGASPFLDESVEETCLNICRLDFSFPGDYFGGVSRAARDFVRLLLHSEAARRPSAQACLQGEPWLHPRVASGLARLDTARLVAFIERRKHQSDMRPMDNLRAFLRSRLLGKA</sequence>
<dbReference type="PROSITE" id="PS00108">
    <property type="entry name" value="PROTEIN_KINASE_ST"/>
    <property type="match status" value="1"/>
</dbReference>
<evidence type="ECO:0000313" key="7">
    <source>
        <dbReference type="EMBL" id="KAF4087599.1"/>
    </source>
</evidence>
<dbReference type="Gene3D" id="3.30.200.20">
    <property type="entry name" value="Phosphorylase Kinase, domain 1"/>
    <property type="match status" value="1"/>
</dbReference>
<dbReference type="Proteomes" id="UP000593565">
    <property type="component" value="Unassembled WGS sequence"/>
</dbReference>
<dbReference type="FunFam" id="1.10.510.10:FF:000152">
    <property type="entry name" value="kalirin isoform X1"/>
    <property type="match status" value="1"/>
</dbReference>
<dbReference type="PANTHER" id="PTHR24342:SF21">
    <property type="entry name" value="TRIO RHO GUANINE NUCLEOTIDE EXCHANGE FACTOR"/>
    <property type="match status" value="1"/>
</dbReference>